<keyword evidence="4 11" id="KW-1003">Cell membrane</keyword>
<dbReference type="Proteomes" id="UP000029055">
    <property type="component" value="Unassembled WGS sequence"/>
</dbReference>
<organism evidence="12 13">
    <name type="scientific">Bifidobacterium subtile</name>
    <dbReference type="NCBI Taxonomy" id="77635"/>
    <lineage>
        <taxon>Bacteria</taxon>
        <taxon>Bacillati</taxon>
        <taxon>Actinomycetota</taxon>
        <taxon>Actinomycetes</taxon>
        <taxon>Bifidobacteriales</taxon>
        <taxon>Bifidobacteriaceae</taxon>
        <taxon>Bifidobacterium</taxon>
    </lineage>
</organism>
<evidence type="ECO:0000256" key="10">
    <source>
        <dbReference type="ARBA" id="ARBA00023201"/>
    </source>
</evidence>
<feature type="transmembrane region" description="Helical" evidence="11">
    <location>
        <begin position="346"/>
        <end position="367"/>
    </location>
</feature>
<dbReference type="GO" id="GO:0015385">
    <property type="term" value="F:sodium:proton antiporter activity"/>
    <property type="evidence" value="ECO:0007669"/>
    <property type="project" value="UniProtKB-UniRule"/>
</dbReference>
<dbReference type="PANTHER" id="PTHR30341">
    <property type="entry name" value="SODIUM ION/PROTON ANTIPORTER NHAA-RELATED"/>
    <property type="match status" value="1"/>
</dbReference>
<gene>
    <name evidence="11" type="primary">nhaA</name>
    <name evidence="12" type="ORF">BISU_0593</name>
</gene>
<dbReference type="Gene3D" id="1.20.1530.10">
    <property type="entry name" value="Na+/H+ antiporter like domain"/>
    <property type="match status" value="1"/>
</dbReference>
<evidence type="ECO:0000256" key="8">
    <source>
        <dbReference type="ARBA" id="ARBA00023065"/>
    </source>
</evidence>
<comment type="similarity">
    <text evidence="11">Belongs to the NhaA Na(+)/H(+) (TC 2.A.33) antiporter family.</text>
</comment>
<dbReference type="Pfam" id="PF06965">
    <property type="entry name" value="Na_H_antiport_1"/>
    <property type="match status" value="1"/>
</dbReference>
<dbReference type="GO" id="GO:0006885">
    <property type="term" value="P:regulation of pH"/>
    <property type="evidence" value="ECO:0007669"/>
    <property type="project" value="UniProtKB-UniRule"/>
</dbReference>
<dbReference type="PANTHER" id="PTHR30341:SF0">
    <property type="entry name" value="NA(+)_H(+) ANTIPORTER NHAA"/>
    <property type="match status" value="1"/>
</dbReference>
<evidence type="ECO:0000256" key="6">
    <source>
        <dbReference type="ARBA" id="ARBA00022989"/>
    </source>
</evidence>
<dbReference type="OrthoDB" id="9808135at2"/>
<keyword evidence="6 11" id="KW-1133">Transmembrane helix</keyword>
<keyword evidence="2 11" id="KW-0813">Transport</keyword>
<comment type="catalytic activity">
    <reaction evidence="11">
        <text>Na(+)(in) + 2 H(+)(out) = Na(+)(out) + 2 H(+)(in)</text>
        <dbReference type="Rhea" id="RHEA:29251"/>
        <dbReference type="ChEBI" id="CHEBI:15378"/>
        <dbReference type="ChEBI" id="CHEBI:29101"/>
    </reaction>
</comment>
<feature type="transmembrane region" description="Helical" evidence="11">
    <location>
        <begin position="65"/>
        <end position="83"/>
    </location>
</feature>
<evidence type="ECO:0000313" key="13">
    <source>
        <dbReference type="Proteomes" id="UP000029055"/>
    </source>
</evidence>
<dbReference type="InterPro" id="IPR023171">
    <property type="entry name" value="Na/H_antiporter_dom_sf"/>
</dbReference>
<keyword evidence="3 11" id="KW-0050">Antiport</keyword>
<reference evidence="12 13" key="1">
    <citation type="submission" date="2014-03" db="EMBL/GenBank/DDBJ databases">
        <title>Genomics of Bifidobacteria.</title>
        <authorList>
            <person name="Ventura M."/>
            <person name="Milani C."/>
            <person name="Lugli G.A."/>
        </authorList>
    </citation>
    <scope>NUCLEOTIDE SEQUENCE [LARGE SCALE GENOMIC DNA]</scope>
    <source>
        <strain evidence="12 13">LMG 11597</strain>
    </source>
</reference>
<evidence type="ECO:0000256" key="3">
    <source>
        <dbReference type="ARBA" id="ARBA00022449"/>
    </source>
</evidence>
<evidence type="ECO:0000256" key="4">
    <source>
        <dbReference type="ARBA" id="ARBA00022475"/>
    </source>
</evidence>
<feature type="transmembrane region" description="Helical" evidence="11">
    <location>
        <begin position="240"/>
        <end position="256"/>
    </location>
</feature>
<keyword evidence="5 11" id="KW-0812">Transmembrane</keyword>
<comment type="subcellular location">
    <subcellularLocation>
        <location evidence="1">Cell inner membrane</location>
        <topology evidence="1">Multi-pass membrane protein</topology>
    </subcellularLocation>
    <subcellularLocation>
        <location evidence="11">Cell membrane</location>
        <topology evidence="11">Multi-pass membrane protein</topology>
    </subcellularLocation>
</comment>
<keyword evidence="13" id="KW-1185">Reference proteome</keyword>
<feature type="transmembrane region" description="Helical" evidence="11">
    <location>
        <begin position="276"/>
        <end position="294"/>
    </location>
</feature>
<dbReference type="InterPro" id="IPR004670">
    <property type="entry name" value="NhaA"/>
</dbReference>
<dbReference type="eggNOG" id="COG3004">
    <property type="taxonomic scope" value="Bacteria"/>
</dbReference>
<dbReference type="EMBL" id="JGZR01000003">
    <property type="protein sequence ID" value="KFJ04586.1"/>
    <property type="molecule type" value="Genomic_DNA"/>
</dbReference>
<comment type="caution">
    <text evidence="12">The sequence shown here is derived from an EMBL/GenBank/DDBJ whole genome shotgun (WGS) entry which is preliminary data.</text>
</comment>
<evidence type="ECO:0000256" key="1">
    <source>
        <dbReference type="ARBA" id="ARBA00004429"/>
    </source>
</evidence>
<feature type="transmembrane region" description="Helical" evidence="11">
    <location>
        <begin position="197"/>
        <end position="214"/>
    </location>
</feature>
<keyword evidence="8 11" id="KW-0406">Ion transport</keyword>
<dbReference type="STRING" id="77635.BISU_0593"/>
<dbReference type="GO" id="GO:0005886">
    <property type="term" value="C:plasma membrane"/>
    <property type="evidence" value="ECO:0007669"/>
    <property type="project" value="UniProtKB-SubCell"/>
</dbReference>
<evidence type="ECO:0000313" key="12">
    <source>
        <dbReference type="EMBL" id="KFJ04586.1"/>
    </source>
</evidence>
<keyword evidence="9 11" id="KW-0472">Membrane</keyword>
<dbReference type="NCBIfam" id="TIGR00773">
    <property type="entry name" value="NhaA"/>
    <property type="match status" value="1"/>
</dbReference>
<proteinExistence type="inferred from homology"/>
<evidence type="ECO:0000256" key="9">
    <source>
        <dbReference type="ARBA" id="ARBA00023136"/>
    </source>
</evidence>
<protein>
    <recommendedName>
        <fullName evidence="11">Na(+)/H(+) antiporter NhaA</fullName>
    </recommendedName>
    <alternativeName>
        <fullName evidence="11">Sodium/proton antiporter NhaA</fullName>
    </alternativeName>
</protein>
<evidence type="ECO:0000256" key="11">
    <source>
        <dbReference type="HAMAP-Rule" id="MF_01844"/>
    </source>
</evidence>
<feature type="transmembrane region" description="Helical" evidence="11">
    <location>
        <begin position="379"/>
        <end position="396"/>
    </location>
</feature>
<dbReference type="AlphaFoldDB" id="A0A087E9Y5"/>
<evidence type="ECO:0000256" key="5">
    <source>
        <dbReference type="ARBA" id="ARBA00022692"/>
    </source>
</evidence>
<name>A0A087E9Y5_9BIFI</name>
<feature type="transmembrane region" description="Helical" evidence="11">
    <location>
        <begin position="300"/>
        <end position="325"/>
    </location>
</feature>
<evidence type="ECO:0000256" key="7">
    <source>
        <dbReference type="ARBA" id="ARBA00023053"/>
    </source>
</evidence>
<keyword evidence="7 11" id="KW-0915">Sodium</keyword>
<feature type="transmembrane region" description="Helical" evidence="11">
    <location>
        <begin position="170"/>
        <end position="191"/>
    </location>
</feature>
<dbReference type="HAMAP" id="MF_01844">
    <property type="entry name" value="NhaA"/>
    <property type="match status" value="1"/>
</dbReference>
<feature type="transmembrane region" description="Helical" evidence="11">
    <location>
        <begin position="142"/>
        <end position="161"/>
    </location>
</feature>
<evidence type="ECO:0000256" key="2">
    <source>
        <dbReference type="ARBA" id="ARBA00022448"/>
    </source>
</evidence>
<sequence length="417" mass="43836">MKTHGMLTAIKRLGASDRASGLIMLGCALLGLMLANLPATADTFAFVAHTHVGIPATNIDLPIGHWAQDGLLTIFFLVVGLDLKQELTTGTLANPKAAAVPMLAAIGGMLVPPALFLLVAHVLHSMQPGGAAGGLGAIAQGWAIPTATDIAFSLAVLSLFAKALPGSIRAFLMTLATVDDLLGIIVIAVFFSHLNEWYWFAGLAVCAAVWALLVRMRRVPWLAVGLVGIAAWVMMFEAGVHPTLAGVLVGLLTPAIERHGELTPRAARYRDRLQPLSALVALPIFAMFATGVHFDAFTPALLVSPIVMGILIALVVGKPLGIMATSWICTHIARLDLPEGLRVRDLFPMSCACGIGFTVSFLIASLAYGDAVMVAESRIGILLASLLSAAISGGLLHRQSKRYERGLAQPESGASIR</sequence>
<accession>A0A087E9Y5</accession>
<feature type="transmembrane region" description="Helical" evidence="11">
    <location>
        <begin position="219"/>
        <end position="234"/>
    </location>
</feature>
<comment type="function">
    <text evidence="11">Na(+)/H(+) antiporter that extrudes sodium in exchange for external protons.</text>
</comment>
<keyword evidence="10 11" id="KW-0739">Sodium transport</keyword>
<feature type="transmembrane region" description="Helical" evidence="11">
    <location>
        <begin position="103"/>
        <end position="122"/>
    </location>
</feature>